<dbReference type="Gene3D" id="3.90.550.10">
    <property type="entry name" value="Spore Coat Polysaccharide Biosynthesis Protein SpsA, Chain A"/>
    <property type="match status" value="1"/>
</dbReference>
<proteinExistence type="predicted"/>
<feature type="region of interest" description="Disordered" evidence="3">
    <location>
        <begin position="765"/>
        <end position="803"/>
    </location>
</feature>
<dbReference type="PANTHER" id="PTHR43685:SF2">
    <property type="entry name" value="GLYCOSYLTRANSFERASE 2-LIKE DOMAIN-CONTAINING PROTEIN"/>
    <property type="match status" value="1"/>
</dbReference>
<evidence type="ECO:0000256" key="3">
    <source>
        <dbReference type="SAM" id="MobiDB-lite"/>
    </source>
</evidence>
<accession>A0A4Y5YSE8</accession>
<sequence>MARDVGRSDCRSRIGVLFTRERCSSLSPSPAITIIIPLHNDEEWVADALASCLSQTHTSLEVICVDDASTDGTCAVVEQIQQTDARVRLIRQSTNRTAFQARKLGVEQSQAPYVLFLDGDDRLRHDAAEVTLDLARTSGADLVGFGVDVVSQDGRHPSRFATDLQPVHTELVGDQIVNGLFPIGKVAQGHLWRYLWSTELLRAAYAALDDSLELPRANDIPISFLGAVMAGRYVSTDKKLYQYFWRRGVSGLATGSESAFDFYLGAMDSIDAVGVALEDSRTRVSETGDLDAIYDSARLSMVQVLLRRCEETADPDLQALYLRKLVARVGRVDAVRAASVFFPQALSMLARGETGAFDFSQSAPRVVMLTTGNLDTGGVQGVLVAQAHLLRRAGFDVVVAVQTLGDTAFHLPDSVPVVRWTGRNRAEKIADYLRLCEEYAVDVIIDHHVLYNENWPFFALAARAQGIPTIGWLHNFALRPLYDSTTRSSFLADRLPILANVVVLSKADVAFWKLRGVERVAYLPNPPSPWLESRGVAHDPRHWDGGVLRLVWWGRLQQHTKRVRGLVDVAEELDRRGVDFHLTVIGPDSPDASAEQLRKSVSERELDARVTISGPLHGQDLSDALEHAHVYISLSGIEGYPLTLIEAQALGMPVVMYELPWLAVLDHNAGVSSVAQGDLRALADRVERIASDPGLYSRMSAASLEAATRATGHDFLALYDALLNQRLSASEYSPAPTETDMRMLMDLAIAFSEEGIRRAARVERRAQSRADDLRRQLNRLEKRSRGGAASPARTALQSDSGRRETALEARLRTSIARLKALVSGSACVLGARVQADELVLRLRPPRGRAFRSVQLHREIDGVPIAHNLALADEPDGTVLAKMSVDPLANRRWTVRATAMVSGVESVVSVPIHANAQTRGSRKLKVRFHPGETVQIYSHG</sequence>
<dbReference type="Pfam" id="PF13439">
    <property type="entry name" value="Glyco_transf_4"/>
    <property type="match status" value="1"/>
</dbReference>
<evidence type="ECO:0000259" key="4">
    <source>
        <dbReference type="Pfam" id="PF00535"/>
    </source>
</evidence>
<evidence type="ECO:0000313" key="6">
    <source>
        <dbReference type="EMBL" id="QDE35760.1"/>
    </source>
</evidence>
<evidence type="ECO:0000259" key="5">
    <source>
        <dbReference type="Pfam" id="PF13439"/>
    </source>
</evidence>
<dbReference type="CDD" id="cd03801">
    <property type="entry name" value="GT4_PimA-like"/>
    <property type="match status" value="1"/>
</dbReference>
<name>A0A4Y5YSE8_9MICO</name>
<dbReference type="Pfam" id="PF13692">
    <property type="entry name" value="Glyco_trans_1_4"/>
    <property type="match status" value="1"/>
</dbReference>
<dbReference type="Pfam" id="PF00535">
    <property type="entry name" value="Glycos_transf_2"/>
    <property type="match status" value="1"/>
</dbReference>
<dbReference type="SUPFAM" id="SSF53448">
    <property type="entry name" value="Nucleotide-diphospho-sugar transferases"/>
    <property type="match status" value="1"/>
</dbReference>
<dbReference type="InterPro" id="IPR050834">
    <property type="entry name" value="Glycosyltransf_2"/>
</dbReference>
<feature type="domain" description="Glycosyltransferase subfamily 4-like N-terminal" evidence="5">
    <location>
        <begin position="377"/>
        <end position="525"/>
    </location>
</feature>
<dbReference type="GO" id="GO:0044010">
    <property type="term" value="P:single-species biofilm formation"/>
    <property type="evidence" value="ECO:0007669"/>
    <property type="project" value="TreeGrafter"/>
</dbReference>
<dbReference type="OrthoDB" id="5028260at2"/>
<evidence type="ECO:0000313" key="7">
    <source>
        <dbReference type="Proteomes" id="UP000316125"/>
    </source>
</evidence>
<dbReference type="InterPro" id="IPR001173">
    <property type="entry name" value="Glyco_trans_2-like"/>
</dbReference>
<protein>
    <submittedName>
        <fullName evidence="6">Glycosyltransferase</fullName>
    </submittedName>
</protein>
<feature type="domain" description="Glycosyltransferase 2-like" evidence="4">
    <location>
        <begin position="33"/>
        <end position="158"/>
    </location>
</feature>
<dbReference type="Gene3D" id="3.40.50.2000">
    <property type="entry name" value="Glycogen Phosphorylase B"/>
    <property type="match status" value="2"/>
</dbReference>
<dbReference type="Proteomes" id="UP000316125">
    <property type="component" value="Chromosome"/>
</dbReference>
<evidence type="ECO:0000256" key="2">
    <source>
        <dbReference type="ARBA" id="ARBA00022679"/>
    </source>
</evidence>
<evidence type="ECO:0000256" key="1">
    <source>
        <dbReference type="ARBA" id="ARBA00022676"/>
    </source>
</evidence>
<dbReference type="AlphaFoldDB" id="A0A4Y5YSE8"/>
<dbReference type="SUPFAM" id="SSF53756">
    <property type="entry name" value="UDP-Glycosyltransferase/glycogen phosphorylase"/>
    <property type="match status" value="1"/>
</dbReference>
<dbReference type="InterPro" id="IPR029044">
    <property type="entry name" value="Nucleotide-diphossugar_trans"/>
</dbReference>
<dbReference type="EMBL" id="CP041040">
    <property type="protein sequence ID" value="QDE35760.1"/>
    <property type="molecule type" value="Genomic_DNA"/>
</dbReference>
<reference evidence="6 7" key="1">
    <citation type="submission" date="2019-06" db="EMBL/GenBank/DDBJ databases">
        <title>Complete genome of Microbacterium foliorum M2.</title>
        <authorList>
            <person name="Cao G."/>
        </authorList>
    </citation>
    <scope>NUCLEOTIDE SEQUENCE [LARGE SCALE GENOMIC DNA]</scope>
    <source>
        <strain evidence="6 7">M2</strain>
    </source>
</reference>
<feature type="compositionally biased region" description="Basic and acidic residues" evidence="3">
    <location>
        <begin position="765"/>
        <end position="784"/>
    </location>
</feature>
<dbReference type="InterPro" id="IPR028098">
    <property type="entry name" value="Glyco_trans_4-like_N"/>
</dbReference>
<keyword evidence="2 6" id="KW-0808">Transferase</keyword>
<organism evidence="6 7">
    <name type="scientific">Microbacterium foliorum</name>
    <dbReference type="NCBI Taxonomy" id="104336"/>
    <lineage>
        <taxon>Bacteria</taxon>
        <taxon>Bacillati</taxon>
        <taxon>Actinomycetota</taxon>
        <taxon>Actinomycetes</taxon>
        <taxon>Micrococcales</taxon>
        <taxon>Microbacteriaceae</taxon>
        <taxon>Microbacterium</taxon>
    </lineage>
</organism>
<gene>
    <name evidence="6" type="ORF">FIV50_13750</name>
</gene>
<dbReference type="PANTHER" id="PTHR43685">
    <property type="entry name" value="GLYCOSYLTRANSFERASE"/>
    <property type="match status" value="1"/>
</dbReference>
<keyword evidence="1" id="KW-0328">Glycosyltransferase</keyword>
<dbReference type="GO" id="GO:0016757">
    <property type="term" value="F:glycosyltransferase activity"/>
    <property type="evidence" value="ECO:0007669"/>
    <property type="project" value="UniProtKB-KW"/>
</dbReference>
<dbReference type="CDD" id="cd00761">
    <property type="entry name" value="Glyco_tranf_GTA_type"/>
    <property type="match status" value="1"/>
</dbReference>